<proteinExistence type="predicted"/>
<dbReference type="OrthoDB" id="8450910at2"/>
<comment type="caution">
    <text evidence="2">The sequence shown here is derived from an EMBL/GenBank/DDBJ whole genome shotgun (WGS) entry which is preliminary data.</text>
</comment>
<feature type="domain" description="KTSC" evidence="1">
    <location>
        <begin position="7"/>
        <end position="64"/>
    </location>
</feature>
<gene>
    <name evidence="2" type="ORF">E4U02_02175</name>
</gene>
<dbReference type="EMBL" id="SPQB01000003">
    <property type="protein sequence ID" value="TFU34093.1"/>
    <property type="molecule type" value="Genomic_DNA"/>
</dbReference>
<dbReference type="AlphaFoldDB" id="A0A4Y9G086"/>
<sequence length="72" mass="7890">MKRVTVESSVIAEVGYDPDLSAMDVLFTTGELYRYYAVPPSVHRGLIGADSPGAFFSQRVRDVYPVEHVGLG</sequence>
<dbReference type="Proteomes" id="UP000298358">
    <property type="component" value="Unassembled WGS sequence"/>
</dbReference>
<organism evidence="2 3">
    <name type="scientific">Microbacterium paludicola</name>
    <dbReference type="NCBI Taxonomy" id="300019"/>
    <lineage>
        <taxon>Bacteria</taxon>
        <taxon>Bacillati</taxon>
        <taxon>Actinomycetota</taxon>
        <taxon>Actinomycetes</taxon>
        <taxon>Micrococcales</taxon>
        <taxon>Microbacteriaceae</taxon>
        <taxon>Microbacterium</taxon>
    </lineage>
</organism>
<name>A0A4Y9G086_9MICO</name>
<protein>
    <submittedName>
        <fullName evidence="2">KTSC domain-containing protein</fullName>
    </submittedName>
</protein>
<evidence type="ECO:0000259" key="1">
    <source>
        <dbReference type="Pfam" id="PF13619"/>
    </source>
</evidence>
<keyword evidence="3" id="KW-1185">Reference proteome</keyword>
<evidence type="ECO:0000313" key="3">
    <source>
        <dbReference type="Proteomes" id="UP000298358"/>
    </source>
</evidence>
<accession>A0A4Y9G086</accession>
<reference evidence="2 3" key="1">
    <citation type="submission" date="2019-03" db="EMBL/GenBank/DDBJ databases">
        <title>Diversity of the mouse oral microbiome.</title>
        <authorList>
            <person name="Joseph S."/>
            <person name="Aduse-Opoku J."/>
            <person name="Curtis M."/>
            <person name="Wade W."/>
            <person name="Hashim A."/>
        </authorList>
    </citation>
    <scope>NUCLEOTIDE SEQUENCE [LARGE SCALE GENOMIC DNA]</scope>
    <source>
        <strain evidence="2 3">P1012</strain>
    </source>
</reference>
<dbReference type="Pfam" id="PF13619">
    <property type="entry name" value="KTSC"/>
    <property type="match status" value="1"/>
</dbReference>
<dbReference type="RefSeq" id="WP_135112728.1">
    <property type="nucleotide sequence ID" value="NZ_JADGLL010000003.1"/>
</dbReference>
<dbReference type="InterPro" id="IPR025309">
    <property type="entry name" value="KTSC_dom"/>
</dbReference>
<evidence type="ECO:0000313" key="2">
    <source>
        <dbReference type="EMBL" id="TFU34093.1"/>
    </source>
</evidence>